<dbReference type="AlphaFoldDB" id="A0AA35D6Y0"/>
<feature type="region of interest" description="Disordered" evidence="1">
    <location>
        <begin position="699"/>
        <end position="727"/>
    </location>
</feature>
<feature type="compositionally biased region" description="Polar residues" evidence="1">
    <location>
        <begin position="699"/>
        <end position="708"/>
    </location>
</feature>
<sequence length="743" mass="76858">MARAHGLQPQQGLHAVFGRLGLQAGRVQHALDHRAVQGVVVHHQHALPLPGGGRGGVRALYGRAGRLQQGGEPEGAALAQLALDAGFSAHQLGQGARDGQPQPGAAKAAGDGVVGLLEGLEQQGHAVGGNAGAGVLDAGVQDDAVQGAAGGQVDGDADPAGGRELDGVVHVVEQDLCNPVRIAAQAVGHLGGDVVVQRQAFVAGIFAAHAQHIQHHVVQAEIGAFQLQLAGIDLGEIQHFIDDAAQVLASAQHALQLLVLCLGQVGLEQQLRQAQDGIERGADLMADAGLEVGFLLRHQLGLALGFFQRQGLRHFLGHIQPDAVEDHAAVAFHVGVGAGLDPAGDAVGHAHRYIEVHRGERLCAVLEVLPCRGGGVYVVVLDDLGHCAGLGVLVLAGAHAHELGPLRADEGQPPRAIGRHAHLEHRARQGAGQLQQLVGQQLVVLVLDQGLLQLLGLLQRLAETLQRPCHGADLVLPVLVGDGGVVLLQAHALHAARQPPDRARHMQPGDPGGAGAQQQQAQPAGPGGLADGLGRVHGHLLCAVGQHMLGIHAQGLHLGVQQAEGRVQAQGQALQGLVTVPMQGLFDDAAGDRKAVARLHQHGIQAELIARQGRVQAVQGALERLLGLVKLLGAGLRLPGARGPQAGMHQAGGVGQVLAHLADLVRHQDLLVQQGVVLALDALHVPCGIQRDDARYRTQASDQGNDFGSQAGKGKLHGQGRGMGGWNRAAGRMGLKYGRHSLA</sequence>
<accession>A0AA35D6Y0</accession>
<evidence type="ECO:0000256" key="1">
    <source>
        <dbReference type="SAM" id="MobiDB-lite"/>
    </source>
</evidence>
<protein>
    <submittedName>
        <fullName evidence="2">Uncharacterized protein</fullName>
    </submittedName>
</protein>
<gene>
    <name evidence="2" type="ORF">GHA_01591</name>
</gene>
<proteinExistence type="predicted"/>
<feature type="region of interest" description="Disordered" evidence="1">
    <location>
        <begin position="496"/>
        <end position="529"/>
    </location>
</feature>
<dbReference type="EMBL" id="CAHPSC010000018">
    <property type="protein sequence ID" value="CAB5684267.1"/>
    <property type="molecule type" value="Genomic_DNA"/>
</dbReference>
<evidence type="ECO:0000313" key="2">
    <source>
        <dbReference type="EMBL" id="CAB5684267.1"/>
    </source>
</evidence>
<evidence type="ECO:0000313" key="3">
    <source>
        <dbReference type="Proteomes" id="UP000834458"/>
    </source>
</evidence>
<dbReference type="AntiFam" id="ANF00201">
    <property type="entry name" value="Shadow ORF (opposite gacS)"/>
</dbReference>
<comment type="caution">
    <text evidence="2">The sequence shown here is derived from an EMBL/GenBank/DDBJ whole genome shotgun (WGS) entry which is preliminary data.</text>
</comment>
<reference evidence="2" key="1">
    <citation type="submission" date="2020-05" db="EMBL/GenBank/DDBJ databases">
        <authorList>
            <person name="Delgado-Blas J."/>
        </authorList>
    </citation>
    <scope>NUCLEOTIDE SEQUENCE</scope>
    <source>
        <strain evidence="2">BB1454</strain>
    </source>
</reference>
<dbReference type="Proteomes" id="UP000834458">
    <property type="component" value="Unassembled WGS sequence"/>
</dbReference>
<organism evidence="2 3">
    <name type="scientific">Comamonas aquatica</name>
    <dbReference type="NCBI Taxonomy" id="225991"/>
    <lineage>
        <taxon>Bacteria</taxon>
        <taxon>Pseudomonadati</taxon>
        <taxon>Pseudomonadota</taxon>
        <taxon>Betaproteobacteria</taxon>
        <taxon>Burkholderiales</taxon>
        <taxon>Comamonadaceae</taxon>
        <taxon>Comamonas</taxon>
    </lineage>
</organism>
<name>A0AA35D6Y0_9BURK</name>